<dbReference type="Pfam" id="PF00067">
    <property type="entry name" value="p450"/>
    <property type="match status" value="1"/>
</dbReference>
<evidence type="ECO:0000256" key="1">
    <source>
        <dbReference type="ARBA" id="ARBA00001971"/>
    </source>
</evidence>
<evidence type="ECO:0000313" key="6">
    <source>
        <dbReference type="Proteomes" id="UP000553648"/>
    </source>
</evidence>
<dbReference type="GO" id="GO:0020037">
    <property type="term" value="F:heme binding"/>
    <property type="evidence" value="ECO:0007669"/>
    <property type="project" value="InterPro"/>
</dbReference>
<dbReference type="AlphaFoldDB" id="A0A7L1D2P8"/>
<dbReference type="OrthoDB" id="3934656at2759"/>
<keyword evidence="6" id="KW-1185">Reference proteome</keyword>
<dbReference type="GO" id="GO:0016712">
    <property type="term" value="F:oxidoreductase activity, acting on paired donors, with incorporation or reduction of molecular oxygen, reduced flavin or flavoprotein as one donor, and incorporation of one atom of oxygen"/>
    <property type="evidence" value="ECO:0007669"/>
    <property type="project" value="TreeGrafter"/>
</dbReference>
<accession>A0A7L1D2P8</accession>
<evidence type="ECO:0000313" key="5">
    <source>
        <dbReference type="EMBL" id="NXM71118.1"/>
    </source>
</evidence>
<dbReference type="InterPro" id="IPR050182">
    <property type="entry name" value="Cytochrome_P450_fam2"/>
</dbReference>
<dbReference type="Gene3D" id="1.10.630.10">
    <property type="entry name" value="Cytochrome P450"/>
    <property type="match status" value="1"/>
</dbReference>
<organism evidence="5 6">
    <name type="scientific">Serilophus lunatus</name>
    <name type="common">silver-breasted broadbill</name>
    <dbReference type="NCBI Taxonomy" id="239386"/>
    <lineage>
        <taxon>Eukaryota</taxon>
        <taxon>Metazoa</taxon>
        <taxon>Chordata</taxon>
        <taxon>Craniata</taxon>
        <taxon>Vertebrata</taxon>
        <taxon>Euteleostomi</taxon>
        <taxon>Archelosauria</taxon>
        <taxon>Archosauria</taxon>
        <taxon>Dinosauria</taxon>
        <taxon>Saurischia</taxon>
        <taxon>Theropoda</taxon>
        <taxon>Coelurosauria</taxon>
        <taxon>Aves</taxon>
        <taxon>Neognathae</taxon>
        <taxon>Neoaves</taxon>
        <taxon>Telluraves</taxon>
        <taxon>Australaves</taxon>
        <taxon>Passeriformes</taxon>
        <taxon>Eurylaimidae</taxon>
        <taxon>Serilophus</taxon>
    </lineage>
</organism>
<sequence length="111" mass="12708">PLPQLYDIADTLLWFLPGPHRRVATLLGRMRSFIGRRVRSNARTLDPQNPRDFIDSFLVQMEKEKGAPQSEFTLENLELTTLNLFVAGTETVSSTLRFGLLFLMRHPHVEG</sequence>
<keyword evidence="4" id="KW-0408">Iron</keyword>
<feature type="non-terminal residue" evidence="5">
    <location>
        <position position="111"/>
    </location>
</feature>
<dbReference type="Proteomes" id="UP000553648">
    <property type="component" value="Unassembled WGS sequence"/>
</dbReference>
<dbReference type="InterPro" id="IPR036396">
    <property type="entry name" value="Cyt_P450_sf"/>
</dbReference>
<dbReference type="InterPro" id="IPR002401">
    <property type="entry name" value="Cyt_P450_E_grp-I"/>
</dbReference>
<proteinExistence type="inferred from homology"/>
<comment type="cofactor">
    <cofactor evidence="1">
        <name>heme</name>
        <dbReference type="ChEBI" id="CHEBI:30413"/>
    </cofactor>
</comment>
<comment type="caution">
    <text evidence="5">The sequence shown here is derived from an EMBL/GenBank/DDBJ whole genome shotgun (WGS) entry which is preliminary data.</text>
</comment>
<gene>
    <name evidence="5" type="primary">Cyp2g1</name>
    <name evidence="5" type="ORF">SERLUN_R15253</name>
</gene>
<dbReference type="GO" id="GO:0005506">
    <property type="term" value="F:iron ion binding"/>
    <property type="evidence" value="ECO:0007669"/>
    <property type="project" value="InterPro"/>
</dbReference>
<evidence type="ECO:0000256" key="2">
    <source>
        <dbReference type="ARBA" id="ARBA00010617"/>
    </source>
</evidence>
<dbReference type="EMBL" id="VXBA01002722">
    <property type="protein sequence ID" value="NXM71118.1"/>
    <property type="molecule type" value="Genomic_DNA"/>
</dbReference>
<evidence type="ECO:0000256" key="4">
    <source>
        <dbReference type="ARBA" id="ARBA00023004"/>
    </source>
</evidence>
<evidence type="ECO:0000256" key="3">
    <source>
        <dbReference type="ARBA" id="ARBA00022723"/>
    </source>
</evidence>
<dbReference type="SUPFAM" id="SSF48264">
    <property type="entry name" value="Cytochrome P450"/>
    <property type="match status" value="1"/>
</dbReference>
<feature type="non-terminal residue" evidence="5">
    <location>
        <position position="1"/>
    </location>
</feature>
<dbReference type="PANTHER" id="PTHR24300">
    <property type="entry name" value="CYTOCHROME P450 508A4-RELATED"/>
    <property type="match status" value="1"/>
</dbReference>
<dbReference type="GO" id="GO:0006805">
    <property type="term" value="P:xenobiotic metabolic process"/>
    <property type="evidence" value="ECO:0007669"/>
    <property type="project" value="TreeGrafter"/>
</dbReference>
<dbReference type="GO" id="GO:0005737">
    <property type="term" value="C:cytoplasm"/>
    <property type="evidence" value="ECO:0007669"/>
    <property type="project" value="TreeGrafter"/>
</dbReference>
<dbReference type="GO" id="GO:0008392">
    <property type="term" value="F:arachidonate epoxygenase activity"/>
    <property type="evidence" value="ECO:0007669"/>
    <property type="project" value="TreeGrafter"/>
</dbReference>
<name>A0A7L1D2P8_9PASS</name>
<dbReference type="PRINTS" id="PR00463">
    <property type="entry name" value="EP450I"/>
</dbReference>
<reference evidence="5 6" key="1">
    <citation type="submission" date="2019-09" db="EMBL/GenBank/DDBJ databases">
        <title>Bird 10,000 Genomes (B10K) Project - Family phase.</title>
        <authorList>
            <person name="Zhang G."/>
        </authorList>
    </citation>
    <scope>NUCLEOTIDE SEQUENCE [LARGE SCALE GENOMIC DNA]</scope>
    <source>
        <strain evidence="5">B10K-DU-002-03</strain>
        <tissue evidence="5">Muscle</tissue>
    </source>
</reference>
<dbReference type="InterPro" id="IPR001128">
    <property type="entry name" value="Cyt_P450"/>
</dbReference>
<dbReference type="GO" id="GO:0019373">
    <property type="term" value="P:epoxygenase P450 pathway"/>
    <property type="evidence" value="ECO:0007669"/>
    <property type="project" value="TreeGrafter"/>
</dbReference>
<dbReference type="PANTHER" id="PTHR24300:SF424">
    <property type="entry name" value="CYTOCHROME P450"/>
    <property type="match status" value="1"/>
</dbReference>
<protein>
    <submittedName>
        <fullName evidence="5">CP2G1 protein</fullName>
    </submittedName>
</protein>
<keyword evidence="3" id="KW-0479">Metal-binding</keyword>
<comment type="similarity">
    <text evidence="2">Belongs to the cytochrome P450 family.</text>
</comment>